<dbReference type="STRING" id="1073090.A0A1L9SM77"/>
<sequence>MFSISLPSLQGLWPSRSEKGVDIASVKIHDIQNAQERPASSLRHLLKLNHADNAVLYNGLRSQNQMSHVLSSSYLLGATQHDLNRIYEVAGKDLEHWEESPSEVCSYDWRDFLGKRNYQQAYINFFDDELVRLGYDWRQVVHDYLLTGEKPLINSMMSDLGHPIIHLAYAYEMSSREMATEALGLAATCYSDLHKYLEDPSYVQTEAAYHSASLFEILERVRADKSFDNLSDGHDGNTLDSVFQARESELLGHWNAWKIDDPIKQFRESQELAAALFVSTTPKDSKTDTYSLLLVHVLTTSHAVRILLPFLPARFQLSLVRQWLLVTLAIYIAQLRPQIDLDSIRSFNLEGRDWKSVAYTAVQGAHATDPHYLKAIRALREAADTWGDPDQFYLKAAVQFAHEFSGWS</sequence>
<dbReference type="GeneID" id="34611136"/>
<reference evidence="3" key="1">
    <citation type="journal article" date="2017" name="Genome Biol.">
        <title>Comparative genomics reveals high biological diversity and specific adaptations in the industrially and medically important fungal genus Aspergillus.</title>
        <authorList>
            <person name="de Vries R.P."/>
            <person name="Riley R."/>
            <person name="Wiebenga A."/>
            <person name="Aguilar-Osorio G."/>
            <person name="Amillis S."/>
            <person name="Uchima C.A."/>
            <person name="Anderluh G."/>
            <person name="Asadollahi M."/>
            <person name="Askin M."/>
            <person name="Barry K."/>
            <person name="Battaglia E."/>
            <person name="Bayram O."/>
            <person name="Benocci T."/>
            <person name="Braus-Stromeyer S.A."/>
            <person name="Caldana C."/>
            <person name="Canovas D."/>
            <person name="Cerqueira G.C."/>
            <person name="Chen F."/>
            <person name="Chen W."/>
            <person name="Choi C."/>
            <person name="Clum A."/>
            <person name="Dos Santos R.A."/>
            <person name="Damasio A.R."/>
            <person name="Diallinas G."/>
            <person name="Emri T."/>
            <person name="Fekete E."/>
            <person name="Flipphi M."/>
            <person name="Freyberg S."/>
            <person name="Gallo A."/>
            <person name="Gournas C."/>
            <person name="Habgood R."/>
            <person name="Hainaut M."/>
            <person name="Harispe M.L."/>
            <person name="Henrissat B."/>
            <person name="Hilden K.S."/>
            <person name="Hope R."/>
            <person name="Hossain A."/>
            <person name="Karabika E."/>
            <person name="Karaffa L."/>
            <person name="Karanyi Z."/>
            <person name="Krasevec N."/>
            <person name="Kuo A."/>
            <person name="Kusch H."/>
            <person name="LaButti K."/>
            <person name="Lagendijk E.L."/>
            <person name="Lapidus A."/>
            <person name="Levasseur A."/>
            <person name="Lindquist E."/>
            <person name="Lipzen A."/>
            <person name="Logrieco A.F."/>
            <person name="MacCabe A."/>
            <person name="Maekelae M.R."/>
            <person name="Malavazi I."/>
            <person name="Melin P."/>
            <person name="Meyer V."/>
            <person name="Mielnichuk N."/>
            <person name="Miskei M."/>
            <person name="Molnar A.P."/>
            <person name="Mule G."/>
            <person name="Ngan C.Y."/>
            <person name="Orejas M."/>
            <person name="Orosz E."/>
            <person name="Ouedraogo J.P."/>
            <person name="Overkamp K.M."/>
            <person name="Park H.-S."/>
            <person name="Perrone G."/>
            <person name="Piumi F."/>
            <person name="Punt P.J."/>
            <person name="Ram A.F."/>
            <person name="Ramon A."/>
            <person name="Rauscher S."/>
            <person name="Record E."/>
            <person name="Riano-Pachon D.M."/>
            <person name="Robert V."/>
            <person name="Roehrig J."/>
            <person name="Ruller R."/>
            <person name="Salamov A."/>
            <person name="Salih N.S."/>
            <person name="Samson R.A."/>
            <person name="Sandor E."/>
            <person name="Sanguinetti M."/>
            <person name="Schuetze T."/>
            <person name="Sepcic K."/>
            <person name="Shelest E."/>
            <person name="Sherlock G."/>
            <person name="Sophianopoulou V."/>
            <person name="Squina F.M."/>
            <person name="Sun H."/>
            <person name="Susca A."/>
            <person name="Todd R.B."/>
            <person name="Tsang A."/>
            <person name="Unkles S.E."/>
            <person name="van de Wiele N."/>
            <person name="van Rossen-Uffink D."/>
            <person name="Oliveira J.V."/>
            <person name="Vesth T.C."/>
            <person name="Visser J."/>
            <person name="Yu J.-H."/>
            <person name="Zhou M."/>
            <person name="Andersen M.R."/>
            <person name="Archer D.B."/>
            <person name="Baker S.E."/>
            <person name="Benoit I."/>
            <person name="Brakhage A.A."/>
            <person name="Braus G.H."/>
            <person name="Fischer R."/>
            <person name="Frisvad J.C."/>
            <person name="Goldman G.H."/>
            <person name="Houbraken J."/>
            <person name="Oakley B."/>
            <person name="Pocsi I."/>
            <person name="Scazzocchio C."/>
            <person name="Seiboth B."/>
            <person name="vanKuyk P.A."/>
            <person name="Wortman J."/>
            <person name="Dyer P.S."/>
            <person name="Grigoriev I.V."/>
        </authorList>
    </citation>
    <scope>NUCLEOTIDE SEQUENCE [LARGE SCALE GENOMIC DNA]</scope>
    <source>
        <strain evidence="3">CBS 506.65</strain>
    </source>
</reference>
<dbReference type="OrthoDB" id="10265971at2759"/>
<dbReference type="PANTHER" id="PTHR35870">
    <property type="entry name" value="PROTEIN, PUTATIVE (AFU_ORTHOLOGUE AFUA_5G03330)-RELATED"/>
    <property type="match status" value="1"/>
</dbReference>
<gene>
    <name evidence="2" type="ORF">ASPZODRAFT_140517</name>
</gene>
<keyword evidence="1" id="KW-0560">Oxidoreductase</keyword>
<evidence type="ECO:0008006" key="4">
    <source>
        <dbReference type="Google" id="ProtNLM"/>
    </source>
</evidence>
<dbReference type="GO" id="GO:0016491">
    <property type="term" value="F:oxidoreductase activity"/>
    <property type="evidence" value="ECO:0007669"/>
    <property type="project" value="UniProtKB-KW"/>
</dbReference>
<dbReference type="VEuPathDB" id="FungiDB:ASPZODRAFT_140517"/>
<evidence type="ECO:0000313" key="2">
    <source>
        <dbReference type="EMBL" id="OJJ48201.1"/>
    </source>
</evidence>
<name>A0A1L9SM77_9EURO</name>
<accession>A0A1L9SM77</accession>
<dbReference type="Proteomes" id="UP000184188">
    <property type="component" value="Unassembled WGS sequence"/>
</dbReference>
<dbReference type="InterPro" id="IPR025337">
    <property type="entry name" value="Questin_oxidase-like"/>
</dbReference>
<dbReference type="Pfam" id="PF14027">
    <property type="entry name" value="Questin_oxidase"/>
    <property type="match status" value="1"/>
</dbReference>
<keyword evidence="3" id="KW-1185">Reference proteome</keyword>
<evidence type="ECO:0000313" key="3">
    <source>
        <dbReference type="Proteomes" id="UP000184188"/>
    </source>
</evidence>
<evidence type="ECO:0000256" key="1">
    <source>
        <dbReference type="ARBA" id="ARBA00023002"/>
    </source>
</evidence>
<organism evidence="2 3">
    <name type="scientific">Penicilliopsis zonata CBS 506.65</name>
    <dbReference type="NCBI Taxonomy" id="1073090"/>
    <lineage>
        <taxon>Eukaryota</taxon>
        <taxon>Fungi</taxon>
        <taxon>Dikarya</taxon>
        <taxon>Ascomycota</taxon>
        <taxon>Pezizomycotina</taxon>
        <taxon>Eurotiomycetes</taxon>
        <taxon>Eurotiomycetidae</taxon>
        <taxon>Eurotiales</taxon>
        <taxon>Aspergillaceae</taxon>
        <taxon>Penicilliopsis</taxon>
    </lineage>
</organism>
<proteinExistence type="predicted"/>
<dbReference type="EMBL" id="KV878339">
    <property type="protein sequence ID" value="OJJ48201.1"/>
    <property type="molecule type" value="Genomic_DNA"/>
</dbReference>
<dbReference type="RefSeq" id="XP_022582711.1">
    <property type="nucleotide sequence ID" value="XM_022724671.1"/>
</dbReference>
<dbReference type="AlphaFoldDB" id="A0A1L9SM77"/>
<dbReference type="PANTHER" id="PTHR35870:SF6">
    <property type="entry name" value="MGS207 PROTEIN"/>
    <property type="match status" value="1"/>
</dbReference>
<protein>
    <recommendedName>
        <fullName evidence="4">MGS207 protein</fullName>
    </recommendedName>
</protein>